<reference evidence="1 2" key="1">
    <citation type="submission" date="2019-07" db="EMBL/GenBank/DDBJ databases">
        <title>Genome sequencing of KACC 19320.</title>
        <authorList>
            <person name="Heo J."/>
            <person name="Kim S.-J."/>
            <person name="Kim J.-S."/>
            <person name="Hong S.-B."/>
            <person name="Kwon S.-W."/>
        </authorList>
    </citation>
    <scope>NUCLEOTIDE SEQUENCE [LARGE SCALE GENOMIC DNA]</scope>
    <source>
        <strain evidence="1 2">KACC 19320</strain>
    </source>
</reference>
<dbReference type="InterPro" id="IPR010064">
    <property type="entry name" value="HK97-gp10_tail"/>
</dbReference>
<dbReference type="Pfam" id="PF04883">
    <property type="entry name" value="HK97-gp10_like"/>
    <property type="match status" value="1"/>
</dbReference>
<dbReference type="AlphaFoldDB" id="A0A514Z6V9"/>
<protein>
    <submittedName>
        <fullName evidence="1">HK97 gp10 family phage protein</fullName>
    </submittedName>
</protein>
<dbReference type="KEGG" id="lack:FLP15_03145"/>
<dbReference type="Proteomes" id="UP000315128">
    <property type="component" value="Chromosome"/>
</dbReference>
<sequence length="145" mass="16011">MAIKYENNFSKAMELLDENVEGALIAGSELVRSQAKANVTAADRVDTGRLRDNINYKLVKDGNYTGGMASQIGSPEEYAIYNEFGTGEFAENGAGRKGGWFYHSPDGTPHFTKGLTPIKFMRNAFRDTKQEVEAAYQQELGKGMK</sequence>
<accession>A0A514Z6V9</accession>
<name>A0A514Z6V9_9LACT</name>
<dbReference type="RefSeq" id="WP_142765960.1">
    <property type="nucleotide sequence ID" value="NZ_CP041356.1"/>
</dbReference>
<dbReference type="NCBIfam" id="TIGR01725">
    <property type="entry name" value="phge_HK97_gp10"/>
    <property type="match status" value="1"/>
</dbReference>
<dbReference type="OrthoDB" id="4457835at2"/>
<evidence type="ECO:0000313" key="2">
    <source>
        <dbReference type="Proteomes" id="UP000315128"/>
    </source>
</evidence>
<proteinExistence type="predicted"/>
<keyword evidence="2" id="KW-1185">Reference proteome</keyword>
<dbReference type="EMBL" id="CP041356">
    <property type="protein sequence ID" value="QDK70345.1"/>
    <property type="molecule type" value="Genomic_DNA"/>
</dbReference>
<evidence type="ECO:0000313" key="1">
    <source>
        <dbReference type="EMBL" id="QDK70345.1"/>
    </source>
</evidence>
<gene>
    <name evidence="1" type="ORF">FLP15_03145</name>
</gene>
<organism evidence="1 2">
    <name type="scientific">Lactococcus protaetiae</name>
    <dbReference type="NCBI Taxonomy" id="2592653"/>
    <lineage>
        <taxon>Bacteria</taxon>
        <taxon>Bacillati</taxon>
        <taxon>Bacillota</taxon>
        <taxon>Bacilli</taxon>
        <taxon>Lactobacillales</taxon>
        <taxon>Streptococcaceae</taxon>
        <taxon>Lactococcus</taxon>
    </lineage>
</organism>